<reference evidence="2 3" key="1">
    <citation type="journal article" date="2023" name="BMC Biotechnol.">
        <title>Vitis rotundifolia cv Carlos genome sequencing.</title>
        <authorList>
            <person name="Huff M."/>
            <person name="Hulse-Kemp A."/>
            <person name="Scheffler B."/>
            <person name="Youngblood R."/>
            <person name="Simpson S."/>
            <person name="Babiker E."/>
            <person name="Staton M."/>
        </authorList>
    </citation>
    <scope>NUCLEOTIDE SEQUENCE [LARGE SCALE GENOMIC DNA]</scope>
    <source>
        <tissue evidence="2">Leaf</tissue>
    </source>
</reference>
<comment type="caution">
    <text evidence="2">The sequence shown here is derived from an EMBL/GenBank/DDBJ whole genome shotgun (WGS) entry which is preliminary data.</text>
</comment>
<dbReference type="PANTHER" id="PTHR33509:SF21">
    <property type="entry name" value="OS02G0564600 PROTEIN"/>
    <property type="match status" value="1"/>
</dbReference>
<dbReference type="PANTHER" id="PTHR33509">
    <property type="entry name" value="LATE EMBRYOGENIS ABUNDANT PROTEIN 2-RELATED"/>
    <property type="match status" value="1"/>
</dbReference>
<proteinExistence type="predicted"/>
<organism evidence="2 3">
    <name type="scientific">Vitis rotundifolia</name>
    <name type="common">Muscadine grape</name>
    <dbReference type="NCBI Taxonomy" id="103349"/>
    <lineage>
        <taxon>Eukaryota</taxon>
        <taxon>Viridiplantae</taxon>
        <taxon>Streptophyta</taxon>
        <taxon>Embryophyta</taxon>
        <taxon>Tracheophyta</taxon>
        <taxon>Spermatophyta</taxon>
        <taxon>Magnoliopsida</taxon>
        <taxon>eudicotyledons</taxon>
        <taxon>Gunneridae</taxon>
        <taxon>Pentapetalae</taxon>
        <taxon>rosids</taxon>
        <taxon>Vitales</taxon>
        <taxon>Vitaceae</taxon>
        <taxon>Viteae</taxon>
        <taxon>Vitis</taxon>
    </lineage>
</organism>
<keyword evidence="3" id="KW-1185">Reference proteome</keyword>
<feature type="region of interest" description="Disordered" evidence="1">
    <location>
        <begin position="38"/>
        <end position="57"/>
    </location>
</feature>
<dbReference type="InterPro" id="IPR004926">
    <property type="entry name" value="LEA_3a"/>
</dbReference>
<dbReference type="EMBL" id="JARBHA010000009">
    <property type="protein sequence ID" value="KAJ9691826.1"/>
    <property type="molecule type" value="Genomic_DNA"/>
</dbReference>
<feature type="compositionally biased region" description="Basic and acidic residues" evidence="1">
    <location>
        <begin position="46"/>
        <end position="57"/>
    </location>
</feature>
<protein>
    <recommendedName>
        <fullName evidence="4">Late embryogenesis abundant protein</fullName>
    </recommendedName>
</protein>
<dbReference type="Proteomes" id="UP001168098">
    <property type="component" value="Unassembled WGS sequence"/>
</dbReference>
<accession>A0AA39DP32</accession>
<evidence type="ECO:0008006" key="4">
    <source>
        <dbReference type="Google" id="ProtNLM"/>
    </source>
</evidence>
<evidence type="ECO:0000313" key="2">
    <source>
        <dbReference type="EMBL" id="KAJ9691826.1"/>
    </source>
</evidence>
<dbReference type="AlphaFoldDB" id="A0AA39DP32"/>
<evidence type="ECO:0000313" key="3">
    <source>
        <dbReference type="Proteomes" id="UP001168098"/>
    </source>
</evidence>
<gene>
    <name evidence="2" type="ORF">PVL29_011103</name>
</gene>
<evidence type="ECO:0000256" key="1">
    <source>
        <dbReference type="SAM" id="MobiDB-lite"/>
    </source>
</evidence>
<dbReference type="Pfam" id="PF03242">
    <property type="entry name" value="LEA_3a"/>
    <property type="match status" value="1"/>
</dbReference>
<sequence length="93" mass="10277">MAKVPIKSFLLFCNRRSYAAAAETAVVQPAASAVRKAMDSTTTSDSKTEAAAKQKESFWMKDPKTGNWIPEAHFDDTDVVALREKFLPGRPPF</sequence>
<name>A0AA39DP32_VITRO</name>